<feature type="compositionally biased region" description="Low complexity" evidence="1">
    <location>
        <begin position="653"/>
        <end position="662"/>
    </location>
</feature>
<feature type="compositionally biased region" description="Polar residues" evidence="1">
    <location>
        <begin position="494"/>
        <end position="504"/>
    </location>
</feature>
<dbReference type="Pfam" id="PF00144">
    <property type="entry name" value="Beta-lactamase"/>
    <property type="match status" value="1"/>
</dbReference>
<accession>A0A395RHC4</accession>
<dbReference type="InterPro" id="IPR001466">
    <property type="entry name" value="Beta-lactam-related"/>
</dbReference>
<feature type="domain" description="Beta-lactamase-related" evidence="2">
    <location>
        <begin position="21"/>
        <end position="391"/>
    </location>
</feature>
<comment type="caution">
    <text evidence="3">The sequence shown here is derived from an EMBL/GenBank/DDBJ whole genome shotgun (WGS) entry which is preliminary data.</text>
</comment>
<gene>
    <name evidence="3" type="ORF">FSPOR_11267</name>
</gene>
<dbReference type="STRING" id="5514.A0A395RHC4"/>
<dbReference type="Proteomes" id="UP000266152">
    <property type="component" value="Unassembled WGS sequence"/>
</dbReference>
<dbReference type="InterPro" id="IPR012338">
    <property type="entry name" value="Beta-lactam/transpept-like"/>
</dbReference>
<dbReference type="EMBL" id="PXOF01000215">
    <property type="protein sequence ID" value="RGP59510.1"/>
    <property type="molecule type" value="Genomic_DNA"/>
</dbReference>
<evidence type="ECO:0000259" key="2">
    <source>
        <dbReference type="Pfam" id="PF00144"/>
    </source>
</evidence>
<dbReference type="SUPFAM" id="SSF56601">
    <property type="entry name" value="beta-lactamase/transpeptidase-like"/>
    <property type="match status" value="1"/>
</dbReference>
<evidence type="ECO:0000256" key="1">
    <source>
        <dbReference type="SAM" id="MobiDB-lite"/>
    </source>
</evidence>
<name>A0A395RHC4_FUSSP</name>
<proteinExistence type="predicted"/>
<dbReference type="AlphaFoldDB" id="A0A395RHC4"/>
<feature type="region of interest" description="Disordered" evidence="1">
    <location>
        <begin position="492"/>
        <end position="512"/>
    </location>
</feature>
<dbReference type="Gene3D" id="3.40.710.10">
    <property type="entry name" value="DD-peptidase/beta-lactamase superfamily"/>
    <property type="match status" value="1"/>
</dbReference>
<dbReference type="PANTHER" id="PTHR43283:SF3">
    <property type="entry name" value="BETA-LACTAMASE FAMILY PROTEIN (AFU_ORTHOLOGUE AFUA_5G07500)"/>
    <property type="match status" value="1"/>
</dbReference>
<keyword evidence="4" id="KW-1185">Reference proteome</keyword>
<feature type="region of interest" description="Disordered" evidence="1">
    <location>
        <begin position="631"/>
        <end position="662"/>
    </location>
</feature>
<dbReference type="GO" id="GO:0000981">
    <property type="term" value="F:DNA-binding transcription factor activity, RNA polymerase II-specific"/>
    <property type="evidence" value="ECO:0007669"/>
    <property type="project" value="InterPro"/>
</dbReference>
<evidence type="ECO:0000313" key="4">
    <source>
        <dbReference type="Proteomes" id="UP000266152"/>
    </source>
</evidence>
<dbReference type="InterPro" id="IPR036864">
    <property type="entry name" value="Zn2-C6_fun-type_DNA-bd_sf"/>
</dbReference>
<dbReference type="InterPro" id="IPR050789">
    <property type="entry name" value="Diverse_Enzym_Activities"/>
</dbReference>
<sequence>MSLDAQATSKIKSIIDNACADQTTDIPGTTIVVVDRDGEIFAHSAGTRGVGTKEPMTLDNIFWIASCTKMLAGIACMQLVEQGKLKLDDGEHTENILPELKSLKVLKPDGTFEDKKNLITLRMLLTHTAGFGYTFFNERLRDWTLPAGVDEFSGRIEDIISLPLLFQPGEGWEYGTGIDWAGIAVERVSGLSLNDYLQKHVFQPLGITNMTMFPDESMRSKLAYMHQRDADGKLRIRDHLQRLPLVIDPTNESASASVFNSGGAGMFAQPQQYGKVLTMLLNGGTCPKTGNRVLKQETIDLMFSNSIEKFPNFSRQVIPAAKPDLTNRIGELYGVEGDPPQGWGLTFMLTNGGPTGRSKSTVQWAGLANLWWWADREHGVAGMVCTQILPFADGKVLDLWTDVETEIYKKSKRGCDAPPLEYPEDMDPLRDGKLIVGEKPPLVQSSPCSYCIKTHKKCTMNWAWTQLQVSYALAAAAEGESSIECIIPSRRKSSGASRSPTTSVGADDKSVGAESTAASYVSQSLPPVFDFSDIRNGTQEFSVPSFLNDPLDSLPFDFGDQNNNPLDANFCEVNIRDLNIPSDSLSEPFDIFQETADSAVPDHFNDFPLTQLPEVHVSEPEQSFFSPYHSNVAADYDDGNTRTKRRRVSQARSDTQNSSHSSLSSFSLEQAMIARSNNHLISSNLLHIYHDVLEHNLACWLNEITCPFGRSKGMNKPSCSAEWGSSWSNRVLRRTLSVDRGAQSAQLIHISKHRQAAVSKAYHLSIMAFATQWAQESRRHKERYTSPADTNENPLNEYMDDANEEFGRHLQRNLWDQARRALDDVADVESFRVVSAEMIFGLTQKPLSQDDKANDWTTSVPLGGSFDADALSEEIADIIENNGPPIYIERAARKMHVLKYRYDAERRGVAKTRKNKRPVTLSLMSTEDQSTISLLYWLSVMFDTVSSSMTERPVVVVDANSQHDDATGDKDWNVPLFIQDSLEKPKLVVHWPCSYDEAAEAVARSAPVKVLMFRHVHYLQTVLRQGESPEKVEEIIERSVRVYRYWNMTHGTFFRELLENYDSIPSRIQSWFICISAPMHLSVLLLADLVSQVDTDSLGLPAQTQSRTNSKWVLRVRERSAKELSDLARVTTPSTPQPSEFHHALNESMILTEPWTVIFERAFSKAAIYWMGEANDLRMFEAKGEVGERLAQAEECIRALWILGKKSDSARRCAEVLSGAKRKLMI</sequence>
<dbReference type="Gene3D" id="4.10.240.10">
    <property type="entry name" value="Zn(2)-C6 fungal-type DNA-binding domain"/>
    <property type="match status" value="1"/>
</dbReference>
<reference evidence="3 4" key="1">
    <citation type="journal article" date="2018" name="PLoS Pathog.">
        <title>Evolution of structural diversity of trichothecenes, a family of toxins produced by plant pathogenic and entomopathogenic fungi.</title>
        <authorList>
            <person name="Proctor R.H."/>
            <person name="McCormick S.P."/>
            <person name="Kim H.S."/>
            <person name="Cardoza R.E."/>
            <person name="Stanley A.M."/>
            <person name="Lindo L."/>
            <person name="Kelly A."/>
            <person name="Brown D.W."/>
            <person name="Lee T."/>
            <person name="Vaughan M.M."/>
            <person name="Alexander N.J."/>
            <person name="Busman M."/>
            <person name="Gutierrez S."/>
        </authorList>
    </citation>
    <scope>NUCLEOTIDE SEQUENCE [LARGE SCALE GENOMIC DNA]</scope>
    <source>
        <strain evidence="3 4">NRRL 3299</strain>
    </source>
</reference>
<protein>
    <recommendedName>
        <fullName evidence="2">Beta-lactamase-related domain-containing protein</fullName>
    </recommendedName>
</protein>
<dbReference type="PANTHER" id="PTHR43283">
    <property type="entry name" value="BETA-LACTAMASE-RELATED"/>
    <property type="match status" value="1"/>
</dbReference>
<evidence type="ECO:0000313" key="3">
    <source>
        <dbReference type="EMBL" id="RGP59510.1"/>
    </source>
</evidence>
<organism evidence="3 4">
    <name type="scientific">Fusarium sporotrichioides</name>
    <dbReference type="NCBI Taxonomy" id="5514"/>
    <lineage>
        <taxon>Eukaryota</taxon>
        <taxon>Fungi</taxon>
        <taxon>Dikarya</taxon>
        <taxon>Ascomycota</taxon>
        <taxon>Pezizomycotina</taxon>
        <taxon>Sordariomycetes</taxon>
        <taxon>Hypocreomycetidae</taxon>
        <taxon>Hypocreales</taxon>
        <taxon>Nectriaceae</taxon>
        <taxon>Fusarium</taxon>
    </lineage>
</organism>
<dbReference type="GO" id="GO:0008270">
    <property type="term" value="F:zinc ion binding"/>
    <property type="evidence" value="ECO:0007669"/>
    <property type="project" value="InterPro"/>
</dbReference>